<evidence type="ECO:0000313" key="1">
    <source>
        <dbReference type="EMBL" id="MPM03289.1"/>
    </source>
</evidence>
<sequence length="268" mass="31264">MIPQAYITEWANQVPWQTNEQVEQDLVICRALVEIFSDEWLASSLAFRGGTALHKLYLQPQPRYSEDIDLVQIRPEPIKETIQRLQARLSFLGDCTVAQKANNNTLKYRFESEFPPVQNLRLKVETNCREHFTVLGYQQFPFEVKSSWFTGSCSITTYRLEELLGTKLRALYQRRKGRDLYDMYKALVQVPDINKEALLQCYHAYMDFVVDEPPTQKVYLQNMEAKMQDDEFTGDIAALIRPTEKYDQLTAFQLVRAELLEKIDGSKL</sequence>
<reference evidence="1" key="1">
    <citation type="submission" date="2019-08" db="EMBL/GenBank/DDBJ databases">
        <authorList>
            <person name="Kucharzyk K."/>
            <person name="Murdoch R.W."/>
            <person name="Higgins S."/>
            <person name="Loffler F."/>
        </authorList>
    </citation>
    <scope>NUCLEOTIDE SEQUENCE</scope>
</reference>
<dbReference type="Gene3D" id="3.10.450.620">
    <property type="entry name" value="JHP933, nucleotidyltransferase-like core domain"/>
    <property type="match status" value="1"/>
</dbReference>
<gene>
    <name evidence="1" type="ORF">SDC9_49554</name>
</gene>
<dbReference type="InterPro" id="IPR014942">
    <property type="entry name" value="AbiEii"/>
</dbReference>
<dbReference type="AlphaFoldDB" id="A0A644WI70"/>
<proteinExistence type="predicted"/>
<name>A0A644WI70_9ZZZZ</name>
<organism evidence="1">
    <name type="scientific">bioreactor metagenome</name>
    <dbReference type="NCBI Taxonomy" id="1076179"/>
    <lineage>
        <taxon>unclassified sequences</taxon>
        <taxon>metagenomes</taxon>
        <taxon>ecological metagenomes</taxon>
    </lineage>
</organism>
<accession>A0A644WI70</accession>
<protein>
    <recommendedName>
        <fullName evidence="2">Nucleotidyl transferase AbiEii/AbiGii toxin family protein</fullName>
    </recommendedName>
</protein>
<evidence type="ECO:0008006" key="2">
    <source>
        <dbReference type="Google" id="ProtNLM"/>
    </source>
</evidence>
<comment type="caution">
    <text evidence="1">The sequence shown here is derived from an EMBL/GenBank/DDBJ whole genome shotgun (WGS) entry which is preliminary data.</text>
</comment>
<dbReference type="EMBL" id="VSSQ01000940">
    <property type="protein sequence ID" value="MPM03289.1"/>
    <property type="molecule type" value="Genomic_DNA"/>
</dbReference>
<dbReference type="Pfam" id="PF08843">
    <property type="entry name" value="AbiEii"/>
    <property type="match status" value="1"/>
</dbReference>